<proteinExistence type="inferred from homology"/>
<evidence type="ECO:0000256" key="9">
    <source>
        <dbReference type="ARBA" id="ARBA00022917"/>
    </source>
</evidence>
<evidence type="ECO:0000256" key="7">
    <source>
        <dbReference type="ARBA" id="ARBA00022741"/>
    </source>
</evidence>
<dbReference type="PROSITE" id="PS00178">
    <property type="entry name" value="AA_TRNA_LIGASE_I"/>
    <property type="match status" value="1"/>
</dbReference>
<dbReference type="InterPro" id="IPR036695">
    <property type="entry name" value="Arg-tRNA-synth_N_sf"/>
</dbReference>
<dbReference type="InterPro" id="IPR014729">
    <property type="entry name" value="Rossmann-like_a/b/a_fold"/>
</dbReference>
<evidence type="ECO:0000259" key="12">
    <source>
        <dbReference type="SMART" id="SM00836"/>
    </source>
</evidence>
<dbReference type="SMART" id="SM01016">
    <property type="entry name" value="Arg_tRNA_synt_N"/>
    <property type="match status" value="1"/>
</dbReference>
<dbReference type="InterPro" id="IPR035684">
    <property type="entry name" value="ArgRS_core"/>
</dbReference>
<dbReference type="InterPro" id="IPR008909">
    <property type="entry name" value="DALR_anticod-bd"/>
</dbReference>
<reference evidence="14" key="1">
    <citation type="journal article" date="2015" name="Nature">
        <title>Complex archaea that bridge the gap between prokaryotes and eukaryotes.</title>
        <authorList>
            <person name="Spang A."/>
            <person name="Saw J.H."/>
            <person name="Jorgensen S.L."/>
            <person name="Zaremba-Niedzwiedzka K."/>
            <person name="Martijn J."/>
            <person name="Lind A.E."/>
            <person name="van Eijk R."/>
            <person name="Schleper C."/>
            <person name="Guy L."/>
            <person name="Ettema T.J."/>
        </authorList>
    </citation>
    <scope>NUCLEOTIDE SEQUENCE</scope>
</reference>
<dbReference type="Pfam" id="PF03485">
    <property type="entry name" value="Arg_tRNA_synt_N"/>
    <property type="match status" value="1"/>
</dbReference>
<keyword evidence="10" id="KW-0030">Aminoacyl-tRNA synthetase</keyword>
<keyword evidence="7" id="KW-0547">Nucleotide-binding</keyword>
<sequence>MPHSCQSKRRIWLIIVDLPLQSAVNLIPMKRTVEQAIKDALEAMGAGVSGPIEVQVPKDETHGDIASPIAMNLAKEFKKSPRAIAEEIAGHIASRRPETFQRVEVAGPGFLNFSFTEGFLHQGALGILGKGEEHFSSDVGAGIRVQVEFVSANPTGPLHVGHGRGAAVGCALSNLLMAAGYDVTREYYVNDAGQQMLNLAQSVLHYYYKRFDIDFKLPEDGYRGEYVKDIADKFFEKYGDAYESNSSSRTEAIECAEDFALEQMISLIKTDLEDFNVEFDRWQSERALHTEGAVKHAIEFLEGKGLIYEEDGAKWFRSEDFGDDKNRVVIKADGNHTYFASDIAYHLKKVESGFTEVIDIWGSDHHGYVPRMEAVMDALGPGRGHLKVLLVQMVSLMRGGEPVPMSKRSGDFVTLKEVMEEVGADTTKFIFLTRRHDSQLTFDLELAKAESSENPVFYIQYANARISSIFKKASELGVPTNELESADLSPLTEDAELRLIRKLLSYRMTLEGAALAREPHRMTFYLQELAGIFHPFYKRHRVLTGDAELTRA</sequence>
<dbReference type="PRINTS" id="PR01038">
    <property type="entry name" value="TRNASYNTHARG"/>
</dbReference>
<evidence type="ECO:0000256" key="11">
    <source>
        <dbReference type="ARBA" id="ARBA00049339"/>
    </source>
</evidence>
<evidence type="ECO:0000256" key="3">
    <source>
        <dbReference type="ARBA" id="ARBA00011245"/>
    </source>
</evidence>
<dbReference type="NCBIfam" id="TIGR00456">
    <property type="entry name" value="argS"/>
    <property type="match status" value="1"/>
</dbReference>
<evidence type="ECO:0000259" key="13">
    <source>
        <dbReference type="SMART" id="SM01016"/>
    </source>
</evidence>
<dbReference type="SMART" id="SM00836">
    <property type="entry name" value="DALR_1"/>
    <property type="match status" value="1"/>
</dbReference>
<evidence type="ECO:0000256" key="1">
    <source>
        <dbReference type="ARBA" id="ARBA00004496"/>
    </source>
</evidence>
<keyword evidence="8" id="KW-0067">ATP-binding</keyword>
<dbReference type="SUPFAM" id="SSF55190">
    <property type="entry name" value="Arginyl-tRNA synthetase (ArgRS), N-terminal 'additional' domain"/>
    <property type="match status" value="1"/>
</dbReference>
<dbReference type="AlphaFoldDB" id="A0A0F9EXS9"/>
<evidence type="ECO:0000313" key="14">
    <source>
        <dbReference type="EMBL" id="KKL78814.1"/>
    </source>
</evidence>
<keyword evidence="6" id="KW-0436">Ligase</keyword>
<feature type="domain" description="Arginyl tRNA synthetase N-terminal" evidence="13">
    <location>
        <begin position="31"/>
        <end position="115"/>
    </location>
</feature>
<evidence type="ECO:0000256" key="4">
    <source>
        <dbReference type="ARBA" id="ARBA00012837"/>
    </source>
</evidence>
<dbReference type="InterPro" id="IPR001412">
    <property type="entry name" value="aa-tRNA-synth_I_CS"/>
</dbReference>
<dbReference type="CDD" id="cd00671">
    <property type="entry name" value="ArgRS_core"/>
    <property type="match status" value="1"/>
</dbReference>
<dbReference type="Pfam" id="PF00750">
    <property type="entry name" value="tRNA-synt_1d"/>
    <property type="match status" value="1"/>
</dbReference>
<comment type="caution">
    <text evidence="14">The sequence shown here is derived from an EMBL/GenBank/DDBJ whole genome shotgun (WGS) entry which is preliminary data.</text>
</comment>
<evidence type="ECO:0000256" key="10">
    <source>
        <dbReference type="ARBA" id="ARBA00023146"/>
    </source>
</evidence>
<dbReference type="GO" id="GO:0006420">
    <property type="term" value="P:arginyl-tRNA aminoacylation"/>
    <property type="evidence" value="ECO:0007669"/>
    <property type="project" value="InterPro"/>
</dbReference>
<dbReference type="SUPFAM" id="SSF47323">
    <property type="entry name" value="Anticodon-binding domain of a subclass of class I aminoacyl-tRNA synthetases"/>
    <property type="match status" value="1"/>
</dbReference>
<comment type="subunit">
    <text evidence="3">Monomer.</text>
</comment>
<comment type="subcellular location">
    <subcellularLocation>
        <location evidence="1">Cytoplasm</location>
    </subcellularLocation>
</comment>
<feature type="domain" description="DALR anticodon binding" evidence="12">
    <location>
        <begin position="459"/>
        <end position="551"/>
    </location>
</feature>
<dbReference type="InterPro" id="IPR001278">
    <property type="entry name" value="Arg-tRNA-ligase"/>
</dbReference>
<comment type="catalytic activity">
    <reaction evidence="11">
        <text>tRNA(Arg) + L-arginine + ATP = L-arginyl-tRNA(Arg) + AMP + diphosphate</text>
        <dbReference type="Rhea" id="RHEA:20301"/>
        <dbReference type="Rhea" id="RHEA-COMP:9658"/>
        <dbReference type="Rhea" id="RHEA-COMP:9673"/>
        <dbReference type="ChEBI" id="CHEBI:30616"/>
        <dbReference type="ChEBI" id="CHEBI:32682"/>
        <dbReference type="ChEBI" id="CHEBI:33019"/>
        <dbReference type="ChEBI" id="CHEBI:78442"/>
        <dbReference type="ChEBI" id="CHEBI:78513"/>
        <dbReference type="ChEBI" id="CHEBI:456215"/>
        <dbReference type="EC" id="6.1.1.19"/>
    </reaction>
</comment>
<feature type="non-terminal residue" evidence="14">
    <location>
        <position position="552"/>
    </location>
</feature>
<protein>
    <recommendedName>
        <fullName evidence="4">arginine--tRNA ligase</fullName>
        <ecNumber evidence="4">6.1.1.19</ecNumber>
    </recommendedName>
</protein>
<dbReference type="Gene3D" id="3.40.50.620">
    <property type="entry name" value="HUPs"/>
    <property type="match status" value="1"/>
</dbReference>
<keyword evidence="9" id="KW-0648">Protein biosynthesis</keyword>
<dbReference type="PANTHER" id="PTHR11956">
    <property type="entry name" value="ARGINYL-TRNA SYNTHETASE"/>
    <property type="match status" value="1"/>
</dbReference>
<keyword evidence="5" id="KW-0963">Cytoplasm</keyword>
<dbReference type="InterPro" id="IPR005148">
    <property type="entry name" value="Arg-tRNA-synth_N"/>
</dbReference>
<dbReference type="Gene3D" id="3.30.1360.70">
    <property type="entry name" value="Arginyl tRNA synthetase N-terminal domain"/>
    <property type="match status" value="1"/>
</dbReference>
<dbReference type="HAMAP" id="MF_00123">
    <property type="entry name" value="Arg_tRNA_synth"/>
    <property type="match status" value="1"/>
</dbReference>
<dbReference type="GO" id="GO:0004814">
    <property type="term" value="F:arginine-tRNA ligase activity"/>
    <property type="evidence" value="ECO:0007669"/>
    <property type="project" value="UniProtKB-EC"/>
</dbReference>
<gene>
    <name evidence="14" type="ORF">LCGC14_2021070</name>
</gene>
<accession>A0A0F9EXS9</accession>
<dbReference type="GO" id="GO:0005524">
    <property type="term" value="F:ATP binding"/>
    <property type="evidence" value="ECO:0007669"/>
    <property type="project" value="UniProtKB-KW"/>
</dbReference>
<dbReference type="Pfam" id="PF05746">
    <property type="entry name" value="DALR_1"/>
    <property type="match status" value="1"/>
</dbReference>
<name>A0A0F9EXS9_9ZZZZ</name>
<organism evidence="14">
    <name type="scientific">marine sediment metagenome</name>
    <dbReference type="NCBI Taxonomy" id="412755"/>
    <lineage>
        <taxon>unclassified sequences</taxon>
        <taxon>metagenomes</taxon>
        <taxon>ecological metagenomes</taxon>
    </lineage>
</organism>
<dbReference type="InterPro" id="IPR009080">
    <property type="entry name" value="tRNAsynth_Ia_anticodon-bd"/>
</dbReference>
<dbReference type="SUPFAM" id="SSF52374">
    <property type="entry name" value="Nucleotidylyl transferase"/>
    <property type="match status" value="1"/>
</dbReference>
<evidence type="ECO:0000256" key="6">
    <source>
        <dbReference type="ARBA" id="ARBA00022598"/>
    </source>
</evidence>
<dbReference type="EC" id="6.1.1.19" evidence="4"/>
<evidence type="ECO:0000256" key="8">
    <source>
        <dbReference type="ARBA" id="ARBA00022840"/>
    </source>
</evidence>
<dbReference type="GO" id="GO:0005737">
    <property type="term" value="C:cytoplasm"/>
    <property type="evidence" value="ECO:0007669"/>
    <property type="project" value="UniProtKB-SubCell"/>
</dbReference>
<dbReference type="Gene3D" id="1.10.730.10">
    <property type="entry name" value="Isoleucyl-tRNA Synthetase, Domain 1"/>
    <property type="match status" value="1"/>
</dbReference>
<evidence type="ECO:0000256" key="5">
    <source>
        <dbReference type="ARBA" id="ARBA00022490"/>
    </source>
</evidence>
<evidence type="ECO:0000256" key="2">
    <source>
        <dbReference type="ARBA" id="ARBA00005594"/>
    </source>
</evidence>
<dbReference type="EMBL" id="LAZR01023344">
    <property type="protein sequence ID" value="KKL78814.1"/>
    <property type="molecule type" value="Genomic_DNA"/>
</dbReference>
<dbReference type="FunFam" id="3.40.50.620:FF:000062">
    <property type="entry name" value="Arginine--tRNA ligase"/>
    <property type="match status" value="1"/>
</dbReference>
<comment type="similarity">
    <text evidence="2">Belongs to the class-I aminoacyl-tRNA synthetase family.</text>
</comment>
<dbReference type="PANTHER" id="PTHR11956:SF5">
    <property type="entry name" value="ARGININE--TRNA LIGASE, CYTOPLASMIC"/>
    <property type="match status" value="1"/>
</dbReference>